<organism evidence="2 3">
    <name type="scientific">Puccinia coronata f. sp. avenae</name>
    <dbReference type="NCBI Taxonomy" id="200324"/>
    <lineage>
        <taxon>Eukaryota</taxon>
        <taxon>Fungi</taxon>
        <taxon>Dikarya</taxon>
        <taxon>Basidiomycota</taxon>
        <taxon>Pucciniomycotina</taxon>
        <taxon>Pucciniomycetes</taxon>
        <taxon>Pucciniales</taxon>
        <taxon>Pucciniaceae</taxon>
        <taxon>Puccinia</taxon>
    </lineage>
</organism>
<sequence length="292" mass="31888">MEAKGQVIQALSLAPKSYKLHFSTFLAPWGVITKANTAGINRSNTAVRAVLEQPCSTGGRTGTVRPKHLPAGRTGLSDQFLGPVAQDQPGPVGQICPTSWLLLWSDRPVRSVPGTGRTGPAGTGRTNLSDQLALASVGQCLSDHRSNSACPTTGRTRLFEHRSNCRVRPVNAGSATFVDLIWLTCIHSQGTMLRQAFILVEMKIALIEGYRTIVGDFVSVVEMLSVPQVQNERGRAMRFPSGTRDMRGCTMLTMKQNRHMNSPKLQSKSYQLKCTGSLVQTNHSKPQFQWSL</sequence>
<gene>
    <name evidence="2" type="ORF">PCANC_24354</name>
    <name evidence="1" type="ORF">PCASD_23311</name>
</gene>
<name>A0A2N5U318_9BASI</name>
<dbReference type="Proteomes" id="UP000235388">
    <property type="component" value="Unassembled WGS sequence"/>
</dbReference>
<dbReference type="Proteomes" id="UP000235392">
    <property type="component" value="Unassembled WGS sequence"/>
</dbReference>
<keyword evidence="3" id="KW-1185">Reference proteome</keyword>
<dbReference type="AlphaFoldDB" id="A0A2N5U318"/>
<evidence type="ECO:0000313" key="1">
    <source>
        <dbReference type="EMBL" id="PLW28461.1"/>
    </source>
</evidence>
<comment type="caution">
    <text evidence="2">The sequence shown here is derived from an EMBL/GenBank/DDBJ whole genome shotgun (WGS) entry which is preliminary data.</text>
</comment>
<evidence type="ECO:0000313" key="2">
    <source>
        <dbReference type="EMBL" id="PLW32131.1"/>
    </source>
</evidence>
<evidence type="ECO:0000313" key="4">
    <source>
        <dbReference type="Proteomes" id="UP000235392"/>
    </source>
</evidence>
<dbReference type="EMBL" id="PGCI01000364">
    <property type="protein sequence ID" value="PLW28461.1"/>
    <property type="molecule type" value="Genomic_DNA"/>
</dbReference>
<reference evidence="3 4" key="1">
    <citation type="submission" date="2017-11" db="EMBL/GenBank/DDBJ databases">
        <title>De novo assembly and phasing of dikaryotic genomes from two isolates of Puccinia coronata f. sp. avenae, the causal agent of oat crown rust.</title>
        <authorList>
            <person name="Miller M.E."/>
            <person name="Zhang Y."/>
            <person name="Omidvar V."/>
            <person name="Sperschneider J."/>
            <person name="Schwessinger B."/>
            <person name="Raley C."/>
            <person name="Palmer J.M."/>
            <person name="Garnica D."/>
            <person name="Upadhyaya N."/>
            <person name="Rathjen J."/>
            <person name="Taylor J.M."/>
            <person name="Park R.F."/>
            <person name="Dodds P.N."/>
            <person name="Hirsch C.D."/>
            <person name="Kianian S.F."/>
            <person name="Figueroa M."/>
        </authorList>
    </citation>
    <scope>NUCLEOTIDE SEQUENCE [LARGE SCALE GENOMIC DNA]</scope>
    <source>
        <strain evidence="2">12NC29</strain>
        <strain evidence="1">12SD80</strain>
    </source>
</reference>
<dbReference type="EMBL" id="PGCJ01000330">
    <property type="protein sequence ID" value="PLW32131.1"/>
    <property type="molecule type" value="Genomic_DNA"/>
</dbReference>
<protein>
    <submittedName>
        <fullName evidence="2">Uncharacterized protein</fullName>
    </submittedName>
</protein>
<accession>A0A2N5U318</accession>
<proteinExistence type="predicted"/>
<evidence type="ECO:0000313" key="3">
    <source>
        <dbReference type="Proteomes" id="UP000235388"/>
    </source>
</evidence>